<accession>A0ABS7I6J5</accession>
<comment type="caution">
    <text evidence="5">The sequence shown here is derived from an EMBL/GenBank/DDBJ whole genome shotgun (WGS) entry which is preliminary data.</text>
</comment>
<organism evidence="5 6">
    <name type="scientific">Microbacterium ureisolvens</name>
    <dbReference type="NCBI Taxonomy" id="2781186"/>
    <lineage>
        <taxon>Bacteria</taxon>
        <taxon>Bacillati</taxon>
        <taxon>Actinomycetota</taxon>
        <taxon>Actinomycetes</taxon>
        <taxon>Micrococcales</taxon>
        <taxon>Microbacteriaceae</taxon>
        <taxon>Microbacterium</taxon>
    </lineage>
</organism>
<reference evidence="5 6" key="1">
    <citation type="journal article" date="2021" name="MBio">
        <title>Poor Competitiveness of Bradyrhizobium in Pigeon Pea Root Colonization in Indian Soils.</title>
        <authorList>
            <person name="Chalasani D."/>
            <person name="Basu A."/>
            <person name="Pullabhotla S.V.S.R.N."/>
            <person name="Jorrin B."/>
            <person name="Neal A.L."/>
            <person name="Poole P.S."/>
            <person name="Podile A.R."/>
            <person name="Tkacz A."/>
        </authorList>
    </citation>
    <scope>NUCLEOTIDE SEQUENCE [LARGE SCALE GENOMIC DNA]</scope>
    <source>
        <strain evidence="5 6">HU12</strain>
    </source>
</reference>
<dbReference type="Pfam" id="PF00465">
    <property type="entry name" value="Fe-ADH"/>
    <property type="match status" value="1"/>
</dbReference>
<dbReference type="Pfam" id="PF25137">
    <property type="entry name" value="ADH_Fe_C"/>
    <property type="match status" value="1"/>
</dbReference>
<feature type="domain" description="Fe-containing alcohol dehydrogenase-like C-terminal" evidence="4">
    <location>
        <begin position="190"/>
        <end position="392"/>
    </location>
</feature>
<dbReference type="InterPro" id="IPR056798">
    <property type="entry name" value="ADH_Fe_C"/>
</dbReference>
<evidence type="ECO:0000256" key="1">
    <source>
        <dbReference type="ARBA" id="ARBA00007358"/>
    </source>
</evidence>
<dbReference type="PANTHER" id="PTHR11496">
    <property type="entry name" value="ALCOHOL DEHYDROGENASE"/>
    <property type="match status" value="1"/>
</dbReference>
<evidence type="ECO:0000313" key="5">
    <source>
        <dbReference type="EMBL" id="MBW9111899.1"/>
    </source>
</evidence>
<keyword evidence="2" id="KW-0560">Oxidoreductase</keyword>
<protein>
    <submittedName>
        <fullName evidence="5">Iron-containing alcohol dehydrogenase</fullName>
    </submittedName>
</protein>
<name>A0ABS7I6J5_9MICO</name>
<dbReference type="SUPFAM" id="SSF56796">
    <property type="entry name" value="Dehydroquinate synthase-like"/>
    <property type="match status" value="1"/>
</dbReference>
<evidence type="ECO:0000256" key="2">
    <source>
        <dbReference type="ARBA" id="ARBA00023002"/>
    </source>
</evidence>
<gene>
    <name evidence="5" type="ORF">JNB61_19200</name>
</gene>
<proteinExistence type="inferred from homology"/>
<sequence>MTSPSLFGLIRSPHTVLLGRGQSATVGAHLPAGTRNVLIVTDERMAQLPAFSATRESIAERARTHVFTGVEPELPTGPLQSAATQFHAEQLDVIVAVGGGSCIDFAKVLALLLTHGGQLSDYYGEFAVPGPTLPVIAIPTTSGTGSEVTPVAVVSDPTREMKVGISSPHLIPSVAICDPALTDRSPATLTANVGIDALAHCIESYTSIVRPPTLTLSTERVFIGNARLTEHYALAGIQAIGANLVETLRKDAAGENASSARDELMLGSLCGGFALGTGGTAAAHALQYPVGGLTHTPHGLGIGVLLPFVMEFNRPARVTEFAQIARLLGENGRDDEELSHLAVDAVDRIASDIGIPRSLSEIGVDRSDIGWIAEQSLLSKRLIDNNPRELAFPALEEISVAAFEGRRARLLTAV</sequence>
<evidence type="ECO:0000313" key="6">
    <source>
        <dbReference type="Proteomes" id="UP000777440"/>
    </source>
</evidence>
<dbReference type="RefSeq" id="WP_220292529.1">
    <property type="nucleotide sequence ID" value="NZ_JAEUAX010000019.1"/>
</dbReference>
<dbReference type="Gene3D" id="1.20.1090.10">
    <property type="entry name" value="Dehydroquinate synthase-like - alpha domain"/>
    <property type="match status" value="1"/>
</dbReference>
<keyword evidence="6" id="KW-1185">Reference proteome</keyword>
<dbReference type="Proteomes" id="UP000777440">
    <property type="component" value="Unassembled WGS sequence"/>
</dbReference>
<comment type="similarity">
    <text evidence="1">Belongs to the iron-containing alcohol dehydrogenase family.</text>
</comment>
<feature type="domain" description="Alcohol dehydrogenase iron-type/glycerol dehydrogenase GldA" evidence="3">
    <location>
        <begin position="13"/>
        <end position="179"/>
    </location>
</feature>
<evidence type="ECO:0000259" key="3">
    <source>
        <dbReference type="Pfam" id="PF00465"/>
    </source>
</evidence>
<dbReference type="Gene3D" id="3.40.50.1970">
    <property type="match status" value="1"/>
</dbReference>
<dbReference type="InterPro" id="IPR001670">
    <property type="entry name" value="ADH_Fe/GldA"/>
</dbReference>
<evidence type="ECO:0000259" key="4">
    <source>
        <dbReference type="Pfam" id="PF25137"/>
    </source>
</evidence>
<dbReference type="EMBL" id="JAEUAX010000019">
    <property type="protein sequence ID" value="MBW9111899.1"/>
    <property type="molecule type" value="Genomic_DNA"/>
</dbReference>
<dbReference type="PANTHER" id="PTHR11496:SF102">
    <property type="entry name" value="ALCOHOL DEHYDROGENASE 4"/>
    <property type="match status" value="1"/>
</dbReference>
<dbReference type="InterPro" id="IPR039697">
    <property type="entry name" value="Alcohol_dehydrogenase_Fe"/>
</dbReference>